<dbReference type="Pfam" id="PF07949">
    <property type="entry name" value="YbbR"/>
    <property type="match status" value="3"/>
</dbReference>
<dbReference type="Gene3D" id="2.170.120.40">
    <property type="entry name" value="YbbR-like domain"/>
    <property type="match status" value="2"/>
</dbReference>
<dbReference type="InterPro" id="IPR012505">
    <property type="entry name" value="YbbR"/>
</dbReference>
<dbReference type="EMBL" id="VIRV01000001">
    <property type="protein sequence ID" value="MBY0757855.1"/>
    <property type="molecule type" value="Genomic_DNA"/>
</dbReference>
<dbReference type="PANTHER" id="PTHR37804:SF1">
    <property type="entry name" value="CDAA REGULATORY PROTEIN CDAR"/>
    <property type="match status" value="1"/>
</dbReference>
<reference evidence="1 2" key="1">
    <citation type="journal article" date="2020" name="New Microbes New Infect">
        <title>Sellimonas caecigallum sp. nov., description and genome sequence of a new member of the Sellimonas genus isolated from the cecum of feral chicken.</title>
        <authorList>
            <person name="Wongkuna S."/>
            <person name="Ghimire S."/>
            <person name="Antony L."/>
            <person name="Chankhamhaengdecha S."/>
            <person name="Janvilisri T."/>
            <person name="Scaria J."/>
        </authorList>
    </citation>
    <scope>NUCLEOTIDE SEQUENCE [LARGE SCALE GENOMIC DNA]</scope>
    <source>
        <strain evidence="1 2">SW451</strain>
    </source>
</reference>
<sequence>MKKRLTKNIGLKLLSLAFAAFLWAVVVNIDNPVDTVSFSNIQVEILHPEVVTSKGKTYTTEAGTDRVRVTVKATRRVLHELEASDIKAYADMKEMSLGSQIPIEVTIPEFAGKYEEAYSTPRNLQVTIEDEAQNTFPITPTTTGSVRDGYVLGQVKADPEKVRVDGPKSVIDRIDKVVAEVDVTGLSEDAVLNSKLAFYDREGKIIDTTLLTLKDLKSENDVRVQVEVWETKKLPLKFNTSQITPADGYVFTGITSEPAEVQVAGSEEALANVEEITIPASALKADNLTKKEERVVDITPYLPDVELIDKNAGSVVVMIGIEEAGSKTLEMPTGAIVVNNLPEGMKYSYPSEDVLEIKVNGDQDILETLELEEGSVSINLVTYKDPGEYDVPVEVKLPGNCSLAEPVTIKVLLESTESNENE</sequence>
<gene>
    <name evidence="1" type="ORF">FLB61_01850</name>
</gene>
<dbReference type="InterPro" id="IPR053154">
    <property type="entry name" value="c-di-AMP_regulator"/>
</dbReference>
<dbReference type="Proteomes" id="UP000779049">
    <property type="component" value="Unassembled WGS sequence"/>
</dbReference>
<evidence type="ECO:0008006" key="3">
    <source>
        <dbReference type="Google" id="ProtNLM"/>
    </source>
</evidence>
<keyword evidence="2" id="KW-1185">Reference proteome</keyword>
<evidence type="ECO:0000313" key="2">
    <source>
        <dbReference type="Proteomes" id="UP000779049"/>
    </source>
</evidence>
<name>A0ABS7L4A2_9FIRM</name>
<dbReference type="PANTHER" id="PTHR37804">
    <property type="entry name" value="CDAA REGULATORY PROTEIN CDAR"/>
    <property type="match status" value="1"/>
</dbReference>
<evidence type="ECO:0000313" key="1">
    <source>
        <dbReference type="EMBL" id="MBY0757855.1"/>
    </source>
</evidence>
<organism evidence="1 2">
    <name type="scientific">Sellimonas caecigallum</name>
    <dbReference type="NCBI Taxonomy" id="2592333"/>
    <lineage>
        <taxon>Bacteria</taxon>
        <taxon>Bacillati</taxon>
        <taxon>Bacillota</taxon>
        <taxon>Clostridia</taxon>
        <taxon>Lachnospirales</taxon>
        <taxon>Lachnospiraceae</taxon>
        <taxon>Sellimonas</taxon>
    </lineage>
</organism>
<dbReference type="Gene3D" id="2.170.120.30">
    <property type="match status" value="2"/>
</dbReference>
<accession>A0ABS7L4A2</accession>
<proteinExistence type="predicted"/>
<dbReference type="RefSeq" id="WP_087200082.1">
    <property type="nucleotide sequence ID" value="NZ_CP173660.1"/>
</dbReference>
<comment type="caution">
    <text evidence="1">The sequence shown here is derived from an EMBL/GenBank/DDBJ whole genome shotgun (WGS) entry which is preliminary data.</text>
</comment>
<protein>
    <recommendedName>
        <fullName evidence="3">YbbR domain-containing protein</fullName>
    </recommendedName>
</protein>